<name>A0A4P2Q516_SORCE</name>
<dbReference type="RefSeq" id="WP_129350131.1">
    <property type="nucleotide sequence ID" value="NZ_CP012670.1"/>
</dbReference>
<organism evidence="3 4">
    <name type="scientific">Sorangium cellulosum</name>
    <name type="common">Polyangium cellulosum</name>
    <dbReference type="NCBI Taxonomy" id="56"/>
    <lineage>
        <taxon>Bacteria</taxon>
        <taxon>Pseudomonadati</taxon>
        <taxon>Myxococcota</taxon>
        <taxon>Polyangia</taxon>
        <taxon>Polyangiales</taxon>
        <taxon>Polyangiaceae</taxon>
        <taxon>Sorangium</taxon>
    </lineage>
</organism>
<dbReference type="EMBL" id="CP012670">
    <property type="protein sequence ID" value="AUX24291.1"/>
    <property type="molecule type" value="Genomic_DNA"/>
</dbReference>
<evidence type="ECO:0000256" key="2">
    <source>
        <dbReference type="SAM" id="SignalP"/>
    </source>
</evidence>
<accession>A0A4P2Q516</accession>
<proteinExistence type="predicted"/>
<evidence type="ECO:0000313" key="4">
    <source>
        <dbReference type="Proteomes" id="UP000295781"/>
    </source>
</evidence>
<gene>
    <name evidence="3" type="ORF">SOCEGT47_048280</name>
</gene>
<dbReference type="OrthoDB" id="5488382at2"/>
<feature type="region of interest" description="Disordered" evidence="1">
    <location>
        <begin position="668"/>
        <end position="720"/>
    </location>
</feature>
<feature type="signal peptide" evidence="2">
    <location>
        <begin position="1"/>
        <end position="24"/>
    </location>
</feature>
<protein>
    <recommendedName>
        <fullName evidence="5">Secreted protein</fullName>
    </recommendedName>
</protein>
<reference evidence="3 4" key="1">
    <citation type="submission" date="2015-09" db="EMBL/GenBank/DDBJ databases">
        <title>Sorangium comparison.</title>
        <authorList>
            <person name="Zaburannyi N."/>
            <person name="Bunk B."/>
            <person name="Overmann J."/>
            <person name="Mueller R."/>
        </authorList>
    </citation>
    <scope>NUCLEOTIDE SEQUENCE [LARGE SCALE GENOMIC DNA]</scope>
    <source>
        <strain evidence="3 4">So ceGT47</strain>
    </source>
</reference>
<dbReference type="AlphaFoldDB" id="A0A4P2Q516"/>
<feature type="chain" id="PRO_5020705245" description="Secreted protein" evidence="2">
    <location>
        <begin position="25"/>
        <end position="1092"/>
    </location>
</feature>
<evidence type="ECO:0000313" key="3">
    <source>
        <dbReference type="EMBL" id="AUX24291.1"/>
    </source>
</evidence>
<keyword evidence="2" id="KW-0732">Signal</keyword>
<dbReference type="PROSITE" id="PS51257">
    <property type="entry name" value="PROKAR_LIPOPROTEIN"/>
    <property type="match status" value="1"/>
</dbReference>
<feature type="compositionally biased region" description="Low complexity" evidence="1">
    <location>
        <begin position="707"/>
        <end position="716"/>
    </location>
</feature>
<evidence type="ECO:0008006" key="5">
    <source>
        <dbReference type="Google" id="ProtNLM"/>
    </source>
</evidence>
<evidence type="ECO:0000256" key="1">
    <source>
        <dbReference type="SAM" id="MobiDB-lite"/>
    </source>
</evidence>
<sequence length="1092" mass="111068">MRPSMLARALGLLTALSAAACARAPVPVPGGRDAPRAPAARAPAAAGATPASGEAGEAPAGARYFHGAAEGAFRVTYGGSGAAVAERVVAGGARLELAAGGRVVAAAWEAELWAAGEPLVGSLAIAPRLGGGFLHWSRGRAFRSRDFTGPLAEVALGGGARAVRGARNGLEGVVIFTDQGPRVLLAGEDRGRALGTPAIHDLAALDAARAVRLDVFGRAATTADGGRTWVDVGRRIGLAPRGIGVAPDALSLVTALGRVAILPDGGLGRPDGDLGAMGSPSGSFALRFAGAPPGREAWATAEITPLAAAVSAGALLPDGTALGVLRRGVVARVDARTGATRGPVADWLPDGLSCAPMRADDGLLFLCAWDDAERHGGYVLRSERGEAPRRERAFSGDGFFVADDGGALGFVGGCAAEERVVSDEERDRRFGEAVVHPTICVRRGPGVWVERAVPVGEGEELVAWAPRRDGSAVALLRGERGALPAPVGAPRGRDAGGVGIVRLGRALPGWYWTPPSRDGAGVLVDRRFRARDDGGVDGWVSSVEWSDPVGQASLGVTVARDGSVTPHALPPDPAGMVVTGDHGLLVTRRAELYETLDHGRTWRAAGRSPVPPSAFHGACSALGCALTGVVRLGWGAGEPSPAVAVGPPAGCWPRAASRPDAAPGAAAAACPAGIDRPPAPPASPGSPADLPVLSCAPVGLPGPLPGGEPDAGPGAERWSVSTPHGEPIEIVADAAAPARGALRAGALAPPGAMRPGGGAMRPGGGAMRPGGGTRPAGDDATIAPIRTHSALFRPPFDLRGEVVRLDATDLTLRGFRAAQRAAAVPLLAAGGEVAWLVLTEAGELLLGPGGARALPLFEPRRGPGDGVLGGASGLLLGPGRALVLGERRRRMALEEHTPEPLRPARIIGLEREELRGRRMALALGDDGAEGVMVLDGVAPETAGVAQLDPGGGTPGEVVALAPWATLTAASDARCRAMKGAWRAVVALDPAGALRLDRRAMPAISPGERGIARVRWGRERVCLEALNVAVGDARWRGEAIERAALVARWTAPRGQGRGESAPAGEGVLRTRGMMQRLTCTLGVRADGSDARVR</sequence>
<dbReference type="Proteomes" id="UP000295781">
    <property type="component" value="Chromosome"/>
</dbReference>
<feature type="region of interest" description="Disordered" evidence="1">
    <location>
        <begin position="31"/>
        <end position="54"/>
    </location>
</feature>